<keyword evidence="7" id="KW-0408">Iron</keyword>
<evidence type="ECO:0000256" key="3">
    <source>
        <dbReference type="ARBA" id="ARBA00022475"/>
    </source>
</evidence>
<dbReference type="PANTHER" id="PTHR42771:SF10">
    <property type="entry name" value="FERRICHROME TRANSPORT ATP-BINDING PROTEIN FHUC"/>
    <property type="match status" value="1"/>
</dbReference>
<dbReference type="AlphaFoldDB" id="A0A8I0ACM6"/>
<keyword evidence="6 11" id="KW-0067">ATP-binding</keyword>
<dbReference type="FunFam" id="3.40.50.300:FF:000134">
    <property type="entry name" value="Iron-enterobactin ABC transporter ATP-binding protein"/>
    <property type="match status" value="1"/>
</dbReference>
<evidence type="ECO:0000259" key="10">
    <source>
        <dbReference type="PROSITE" id="PS50893"/>
    </source>
</evidence>
<dbReference type="GO" id="GO:0005886">
    <property type="term" value="C:plasma membrane"/>
    <property type="evidence" value="ECO:0007669"/>
    <property type="project" value="UniProtKB-SubCell"/>
</dbReference>
<evidence type="ECO:0000256" key="5">
    <source>
        <dbReference type="ARBA" id="ARBA00022741"/>
    </source>
</evidence>
<dbReference type="GO" id="GO:0016887">
    <property type="term" value="F:ATP hydrolysis activity"/>
    <property type="evidence" value="ECO:0007669"/>
    <property type="project" value="InterPro"/>
</dbReference>
<dbReference type="PANTHER" id="PTHR42771">
    <property type="entry name" value="IRON(3+)-HYDROXAMATE IMPORT ATP-BINDING PROTEIN FHUC"/>
    <property type="match status" value="1"/>
</dbReference>
<sequence length="261" mass="29552">MIKVNKLSFSYDKKKKFIKDLSFNIEKGKITTILGPNGSGKSTVLSLLCGLNKISSGEIIINDKDIKSMKYKDIAKEIATVHQQNTVPDDITVKELIAYGRMPHKKYFAKNSHDDEEIVKWAIDRTGLEPLKDKEVMSMSGGERQRVFIAMALAQKSKILFLDEPTTYLDIYHQIELLELIKELKEEEGLTIVMVLHDINQALTYSDNIIVMKNGELIKSGEASVVISMNLLNDVYNIGGFLSNQKDNVYFVPMKKEKNCV</sequence>
<dbReference type="GO" id="GO:0006826">
    <property type="term" value="P:iron ion transport"/>
    <property type="evidence" value="ECO:0007669"/>
    <property type="project" value="UniProtKB-KW"/>
</dbReference>
<evidence type="ECO:0000313" key="11">
    <source>
        <dbReference type="EMBL" id="MBC5639275.1"/>
    </source>
</evidence>
<comment type="caution">
    <text evidence="11">The sequence shown here is derived from an EMBL/GenBank/DDBJ whole genome shotgun (WGS) entry which is preliminary data.</text>
</comment>
<protein>
    <submittedName>
        <fullName evidence="11">ABC transporter ATP-binding protein</fullName>
    </submittedName>
</protein>
<evidence type="ECO:0000313" key="12">
    <source>
        <dbReference type="Proteomes" id="UP000662088"/>
    </source>
</evidence>
<dbReference type="GO" id="GO:0005524">
    <property type="term" value="F:ATP binding"/>
    <property type="evidence" value="ECO:0007669"/>
    <property type="project" value="UniProtKB-KW"/>
</dbReference>
<proteinExistence type="predicted"/>
<evidence type="ECO:0000256" key="4">
    <source>
        <dbReference type="ARBA" id="ARBA00022496"/>
    </source>
</evidence>
<dbReference type="InterPro" id="IPR017871">
    <property type="entry name" value="ABC_transporter-like_CS"/>
</dbReference>
<dbReference type="SUPFAM" id="SSF52540">
    <property type="entry name" value="P-loop containing nucleoside triphosphate hydrolases"/>
    <property type="match status" value="1"/>
</dbReference>
<keyword evidence="4" id="KW-0410">Iron transport</keyword>
<keyword evidence="8" id="KW-0406">Ion transport</keyword>
<dbReference type="Pfam" id="PF00005">
    <property type="entry name" value="ABC_tran"/>
    <property type="match status" value="1"/>
</dbReference>
<dbReference type="EMBL" id="JACOOQ010000002">
    <property type="protein sequence ID" value="MBC5639275.1"/>
    <property type="molecule type" value="Genomic_DNA"/>
</dbReference>
<keyword evidence="2" id="KW-0813">Transport</keyword>
<comment type="subcellular location">
    <subcellularLocation>
        <location evidence="1">Cell membrane</location>
        <topology evidence="1">Peripheral membrane protein</topology>
    </subcellularLocation>
</comment>
<reference evidence="11" key="1">
    <citation type="submission" date="2020-08" db="EMBL/GenBank/DDBJ databases">
        <title>Genome public.</title>
        <authorList>
            <person name="Liu C."/>
            <person name="Sun Q."/>
        </authorList>
    </citation>
    <scope>NUCLEOTIDE SEQUENCE</scope>
    <source>
        <strain evidence="11">NSJ-42</strain>
    </source>
</reference>
<dbReference type="InterPro" id="IPR003593">
    <property type="entry name" value="AAA+_ATPase"/>
</dbReference>
<evidence type="ECO:0000256" key="2">
    <source>
        <dbReference type="ARBA" id="ARBA00022448"/>
    </source>
</evidence>
<evidence type="ECO:0000256" key="6">
    <source>
        <dbReference type="ARBA" id="ARBA00022840"/>
    </source>
</evidence>
<evidence type="ECO:0000256" key="1">
    <source>
        <dbReference type="ARBA" id="ARBA00004202"/>
    </source>
</evidence>
<dbReference type="InterPro" id="IPR003439">
    <property type="entry name" value="ABC_transporter-like_ATP-bd"/>
</dbReference>
<dbReference type="InterPro" id="IPR051535">
    <property type="entry name" value="Siderophore_ABC-ATPase"/>
</dbReference>
<dbReference type="PROSITE" id="PS50893">
    <property type="entry name" value="ABC_TRANSPORTER_2"/>
    <property type="match status" value="1"/>
</dbReference>
<feature type="domain" description="ABC transporter" evidence="10">
    <location>
        <begin position="2"/>
        <end position="239"/>
    </location>
</feature>
<name>A0A8I0ACM6_9CLOT</name>
<organism evidence="11 12">
    <name type="scientific">Clostridium lentum</name>
    <dbReference type="NCBI Taxonomy" id="2763037"/>
    <lineage>
        <taxon>Bacteria</taxon>
        <taxon>Bacillati</taxon>
        <taxon>Bacillota</taxon>
        <taxon>Clostridia</taxon>
        <taxon>Eubacteriales</taxon>
        <taxon>Clostridiaceae</taxon>
        <taxon>Clostridium</taxon>
    </lineage>
</organism>
<dbReference type="CDD" id="cd03214">
    <property type="entry name" value="ABC_Iron-Siderophores_B12_Hemin"/>
    <property type="match status" value="1"/>
</dbReference>
<evidence type="ECO:0000256" key="7">
    <source>
        <dbReference type="ARBA" id="ARBA00023004"/>
    </source>
</evidence>
<keyword evidence="9" id="KW-0472">Membrane</keyword>
<dbReference type="SMART" id="SM00382">
    <property type="entry name" value="AAA"/>
    <property type="match status" value="1"/>
</dbReference>
<evidence type="ECO:0000256" key="8">
    <source>
        <dbReference type="ARBA" id="ARBA00023065"/>
    </source>
</evidence>
<dbReference type="Gene3D" id="3.40.50.300">
    <property type="entry name" value="P-loop containing nucleotide triphosphate hydrolases"/>
    <property type="match status" value="1"/>
</dbReference>
<evidence type="ECO:0000256" key="9">
    <source>
        <dbReference type="ARBA" id="ARBA00023136"/>
    </source>
</evidence>
<accession>A0A8I0ACM6</accession>
<dbReference type="PROSITE" id="PS00211">
    <property type="entry name" value="ABC_TRANSPORTER_1"/>
    <property type="match status" value="1"/>
</dbReference>
<gene>
    <name evidence="11" type="ORF">H8R92_02275</name>
</gene>
<dbReference type="RefSeq" id="WP_186834596.1">
    <property type="nucleotide sequence ID" value="NZ_JACOOQ010000002.1"/>
</dbReference>
<dbReference type="InterPro" id="IPR027417">
    <property type="entry name" value="P-loop_NTPase"/>
</dbReference>
<keyword evidence="12" id="KW-1185">Reference proteome</keyword>
<dbReference type="Proteomes" id="UP000662088">
    <property type="component" value="Unassembled WGS sequence"/>
</dbReference>
<keyword evidence="3" id="KW-1003">Cell membrane</keyword>
<keyword evidence="5" id="KW-0547">Nucleotide-binding</keyword>